<protein>
    <submittedName>
        <fullName evidence="2">Uncharacterized protein</fullName>
    </submittedName>
</protein>
<dbReference type="Proteomes" id="UP001420932">
    <property type="component" value="Unassembled WGS sequence"/>
</dbReference>
<evidence type="ECO:0000313" key="3">
    <source>
        <dbReference type="Proteomes" id="UP001420932"/>
    </source>
</evidence>
<feature type="compositionally biased region" description="Low complexity" evidence="1">
    <location>
        <begin position="88"/>
        <end position="106"/>
    </location>
</feature>
<accession>A0AAP0L355</accession>
<evidence type="ECO:0000256" key="1">
    <source>
        <dbReference type="SAM" id="MobiDB-lite"/>
    </source>
</evidence>
<feature type="compositionally biased region" description="Polar residues" evidence="1">
    <location>
        <begin position="41"/>
        <end position="53"/>
    </location>
</feature>
<gene>
    <name evidence="2" type="ORF">Syun_003987</name>
</gene>
<dbReference type="EMBL" id="JBBNAF010000002">
    <property type="protein sequence ID" value="KAK9163085.1"/>
    <property type="molecule type" value="Genomic_DNA"/>
</dbReference>
<feature type="region of interest" description="Disordered" evidence="1">
    <location>
        <begin position="21"/>
        <end position="136"/>
    </location>
</feature>
<keyword evidence="3" id="KW-1185">Reference proteome</keyword>
<feature type="compositionally biased region" description="Acidic residues" evidence="1">
    <location>
        <begin position="122"/>
        <end position="136"/>
    </location>
</feature>
<organism evidence="2 3">
    <name type="scientific">Stephania yunnanensis</name>
    <dbReference type="NCBI Taxonomy" id="152371"/>
    <lineage>
        <taxon>Eukaryota</taxon>
        <taxon>Viridiplantae</taxon>
        <taxon>Streptophyta</taxon>
        <taxon>Embryophyta</taxon>
        <taxon>Tracheophyta</taxon>
        <taxon>Spermatophyta</taxon>
        <taxon>Magnoliopsida</taxon>
        <taxon>Ranunculales</taxon>
        <taxon>Menispermaceae</taxon>
        <taxon>Menispermoideae</taxon>
        <taxon>Cissampelideae</taxon>
        <taxon>Stephania</taxon>
    </lineage>
</organism>
<reference evidence="2 3" key="1">
    <citation type="submission" date="2024-01" db="EMBL/GenBank/DDBJ databases">
        <title>Genome assemblies of Stephania.</title>
        <authorList>
            <person name="Yang L."/>
        </authorList>
    </citation>
    <scope>NUCLEOTIDE SEQUENCE [LARGE SCALE GENOMIC DNA]</scope>
    <source>
        <strain evidence="2">YNDBR</strain>
        <tissue evidence="2">Leaf</tissue>
    </source>
</reference>
<proteinExistence type="predicted"/>
<evidence type="ECO:0000313" key="2">
    <source>
        <dbReference type="EMBL" id="KAK9163085.1"/>
    </source>
</evidence>
<sequence>MKKNELVRGAGASKTYCDLKEGATDNQLSDLPDQQLAIRMSQANSLEPSSSDATESDRGEGREEEIDENRDSDGEDGEGREGDKKGSRSGCGSDSGSRSASGSQDGSTEEEEEGSASGGNYEEGEGEKGEDFEEEVVEVRSSAKALRKAKKIAGILGLSKDEPHVANDEDDEIVVVDHEKDHHGQQEHQRQEDQRGEFEKLRRQSRIGFNVKATVVIDRGTVLTPSLLNDGGVQVFSFSRLVSSWVCLVFEFC</sequence>
<comment type="caution">
    <text evidence="2">The sequence shown here is derived from an EMBL/GenBank/DDBJ whole genome shotgun (WGS) entry which is preliminary data.</text>
</comment>
<feature type="compositionally biased region" description="Basic and acidic residues" evidence="1">
    <location>
        <begin position="69"/>
        <end position="86"/>
    </location>
</feature>
<dbReference type="AlphaFoldDB" id="A0AAP0L355"/>
<feature type="region of interest" description="Disordered" evidence="1">
    <location>
        <begin position="179"/>
        <end position="199"/>
    </location>
</feature>
<name>A0AAP0L355_9MAGN</name>